<dbReference type="SUPFAM" id="SSF53756">
    <property type="entry name" value="UDP-Glycosyltransferase/glycogen phosphorylase"/>
    <property type="match status" value="1"/>
</dbReference>
<evidence type="ECO:0000313" key="3">
    <source>
        <dbReference type="EMBL" id="OHA60214.1"/>
    </source>
</evidence>
<organism evidence="3 4">
    <name type="scientific">Candidatus Vogelbacteria bacterium RIFOXYD1_FULL_51_18</name>
    <dbReference type="NCBI Taxonomy" id="1802440"/>
    <lineage>
        <taxon>Bacteria</taxon>
        <taxon>Candidatus Vogeliibacteriota</taxon>
    </lineage>
</organism>
<dbReference type="STRING" id="1802440.A2569_01480"/>
<dbReference type="PANTHER" id="PTHR12526:SF636">
    <property type="entry name" value="BLL3647 PROTEIN"/>
    <property type="match status" value="1"/>
</dbReference>
<reference evidence="3 4" key="1">
    <citation type="journal article" date="2016" name="Nat. Commun.">
        <title>Thousands of microbial genomes shed light on interconnected biogeochemical processes in an aquifer system.</title>
        <authorList>
            <person name="Anantharaman K."/>
            <person name="Brown C.T."/>
            <person name="Hug L.A."/>
            <person name="Sharon I."/>
            <person name="Castelle C.J."/>
            <person name="Probst A.J."/>
            <person name="Thomas B.C."/>
            <person name="Singh A."/>
            <person name="Wilkins M.J."/>
            <person name="Karaoz U."/>
            <person name="Brodie E.L."/>
            <person name="Williams K.H."/>
            <person name="Hubbard S.S."/>
            <person name="Banfield J.F."/>
        </authorList>
    </citation>
    <scope>NUCLEOTIDE SEQUENCE [LARGE SCALE GENOMIC DNA]</scope>
</reference>
<dbReference type="EMBL" id="MHTL01000017">
    <property type="protein sequence ID" value="OHA60214.1"/>
    <property type="molecule type" value="Genomic_DNA"/>
</dbReference>
<dbReference type="GO" id="GO:0016757">
    <property type="term" value="F:glycosyltransferase activity"/>
    <property type="evidence" value="ECO:0007669"/>
    <property type="project" value="InterPro"/>
</dbReference>
<dbReference type="AlphaFoldDB" id="A0A1G2QHV0"/>
<feature type="domain" description="Glycosyl transferase family 1" evidence="1">
    <location>
        <begin position="206"/>
        <end position="356"/>
    </location>
</feature>
<protein>
    <recommendedName>
        <fullName evidence="5">Glycosyltransferase subfamily 4-like N-terminal domain-containing protein</fullName>
    </recommendedName>
</protein>
<proteinExistence type="predicted"/>
<dbReference type="Pfam" id="PF00534">
    <property type="entry name" value="Glycos_transf_1"/>
    <property type="match status" value="1"/>
</dbReference>
<sequence>MPIAKRVLFIVTKGSWGGAQRYVFDVATGLAARNYEVSVAAGGGSELLSALSKEGVRTVKLVYMERDFARRGEWRAFRELFKIIRAQKPDILHLNSSKAGLLGALAGRLLRVPRIVFTAHGWASEESRPLKERALFLTLHWLTVLLSHCTIAVSKHTRRHLKWFPFASRKMITVHNGISIGAKLSRAASWELLIKRISVLAAHYTSYRIVSIAELHPNKGLDVALEGLAALGSVPWVWVIMGEGELRQELERRIQECGLHGRVILAGRVPRAAQYLPAFDLFLLPSRKEGLPYVLLEAGAVELPVLATSVGGIPELIRSMKDGILIDPEVPEAVTGAVRIMAADPQKCKQFGARLKERVGEAFSTEIMLEGVIHAYEGV</sequence>
<dbReference type="Gene3D" id="3.40.50.2000">
    <property type="entry name" value="Glycogen Phosphorylase B"/>
    <property type="match status" value="2"/>
</dbReference>
<dbReference type="Pfam" id="PF13439">
    <property type="entry name" value="Glyco_transf_4"/>
    <property type="match status" value="1"/>
</dbReference>
<dbReference type="InterPro" id="IPR028098">
    <property type="entry name" value="Glyco_trans_4-like_N"/>
</dbReference>
<evidence type="ECO:0000259" key="1">
    <source>
        <dbReference type="Pfam" id="PF00534"/>
    </source>
</evidence>
<evidence type="ECO:0000259" key="2">
    <source>
        <dbReference type="Pfam" id="PF13439"/>
    </source>
</evidence>
<name>A0A1G2QHV0_9BACT</name>
<evidence type="ECO:0000313" key="4">
    <source>
        <dbReference type="Proteomes" id="UP000177090"/>
    </source>
</evidence>
<comment type="caution">
    <text evidence="3">The sequence shown here is derived from an EMBL/GenBank/DDBJ whole genome shotgun (WGS) entry which is preliminary data.</text>
</comment>
<gene>
    <name evidence="3" type="ORF">A2569_01480</name>
</gene>
<accession>A0A1G2QHV0</accession>
<dbReference type="Proteomes" id="UP000177090">
    <property type="component" value="Unassembled WGS sequence"/>
</dbReference>
<dbReference type="PANTHER" id="PTHR12526">
    <property type="entry name" value="GLYCOSYLTRANSFERASE"/>
    <property type="match status" value="1"/>
</dbReference>
<evidence type="ECO:0008006" key="5">
    <source>
        <dbReference type="Google" id="ProtNLM"/>
    </source>
</evidence>
<dbReference type="InterPro" id="IPR001296">
    <property type="entry name" value="Glyco_trans_1"/>
</dbReference>
<feature type="domain" description="Glycosyltransferase subfamily 4-like N-terminal" evidence="2">
    <location>
        <begin position="16"/>
        <end position="179"/>
    </location>
</feature>